<organism evidence="2 3">
    <name type="scientific">Chlorobaculum limnaeum</name>
    <dbReference type="NCBI Taxonomy" id="274537"/>
    <lineage>
        <taxon>Bacteria</taxon>
        <taxon>Pseudomonadati</taxon>
        <taxon>Chlorobiota</taxon>
        <taxon>Chlorobiia</taxon>
        <taxon>Chlorobiales</taxon>
        <taxon>Chlorobiaceae</taxon>
        <taxon>Chlorobaculum</taxon>
    </lineage>
</organism>
<keyword evidence="3" id="KW-1185">Reference proteome</keyword>
<reference evidence="2" key="1">
    <citation type="submission" date="2016-09" db="EMBL/GenBank/DDBJ databases">
        <title>Genome sequence of Chlorobaculum limnaeum.</title>
        <authorList>
            <person name="Liu Z."/>
            <person name="Tank M."/>
            <person name="Bryant D.A."/>
        </authorList>
    </citation>
    <scope>NUCLEOTIDE SEQUENCE [LARGE SCALE GENOMIC DNA]</scope>
    <source>
        <strain evidence="2">DSM 1677</strain>
    </source>
</reference>
<dbReference type="InterPro" id="IPR030802">
    <property type="entry name" value="Permease_MalE"/>
</dbReference>
<dbReference type="GO" id="GO:0005548">
    <property type="term" value="F:phospholipid transporter activity"/>
    <property type="evidence" value="ECO:0007669"/>
    <property type="project" value="TreeGrafter"/>
</dbReference>
<dbReference type="KEGG" id="clz:BIU88_01585"/>
<dbReference type="AlphaFoldDB" id="A0A1D8CVQ2"/>
<proteinExistence type="predicted"/>
<feature type="transmembrane region" description="Helical" evidence="1">
    <location>
        <begin position="202"/>
        <end position="222"/>
    </location>
</feature>
<keyword evidence="1" id="KW-0472">Membrane</keyword>
<evidence type="ECO:0000313" key="3">
    <source>
        <dbReference type="Proteomes" id="UP000095185"/>
    </source>
</evidence>
<keyword evidence="1" id="KW-1133">Transmembrane helix</keyword>
<accession>A0A1D8CVQ2</accession>
<evidence type="ECO:0000313" key="2">
    <source>
        <dbReference type="EMBL" id="AOS82950.1"/>
    </source>
</evidence>
<name>A0A1D8CVQ2_CHLLM</name>
<dbReference type="RefSeq" id="WP_069808680.1">
    <property type="nucleotide sequence ID" value="NZ_CP017305.1"/>
</dbReference>
<dbReference type="GO" id="GO:0043190">
    <property type="term" value="C:ATP-binding cassette (ABC) transporter complex"/>
    <property type="evidence" value="ECO:0007669"/>
    <property type="project" value="InterPro"/>
</dbReference>
<dbReference type="Proteomes" id="UP000095185">
    <property type="component" value="Chromosome"/>
</dbReference>
<dbReference type="STRING" id="274537.BIU88_01585"/>
<dbReference type="Pfam" id="PF02405">
    <property type="entry name" value="MlaE"/>
    <property type="match status" value="1"/>
</dbReference>
<dbReference type="PANTHER" id="PTHR30188:SF4">
    <property type="entry name" value="PROTEIN TRIGALACTOSYLDIACYLGLYCEROL 1, CHLOROPLASTIC"/>
    <property type="match status" value="1"/>
</dbReference>
<feature type="transmembrane region" description="Helical" evidence="1">
    <location>
        <begin position="242"/>
        <end position="261"/>
    </location>
</feature>
<gene>
    <name evidence="2" type="ORF">BIU88_01585</name>
</gene>
<keyword evidence="1" id="KW-0812">Transmembrane</keyword>
<feature type="transmembrane region" description="Helical" evidence="1">
    <location>
        <begin position="152"/>
        <end position="181"/>
    </location>
</feature>
<sequence length="265" mass="28813">MPLTLIGNYVDSKVLRLKELLLTMQEFFYFALRAFITLPKAKRYWRDVLDQALICGVESIPIVLVSSISIGALMSMEVGNLLEEFGAKTMLGRSTSNAVLRELGPLLMGLMLSARYGSRNGAELGAMQISEQIDALRAFGTDPIAKLVMPRLLAALIMFVPLIALSDFAGLQTGALVAEYYHKIDPGIFWNSIYPRLAPKDFVVSFLKAPVFAIIITLVSSFNGFSARGGTAGVGRSTIKGIVASSGLVLVANFYVSKIVLDIMH</sequence>
<dbReference type="PANTHER" id="PTHR30188">
    <property type="entry name" value="ABC TRANSPORTER PERMEASE PROTEIN-RELATED"/>
    <property type="match status" value="1"/>
</dbReference>
<dbReference type="EMBL" id="CP017305">
    <property type="protein sequence ID" value="AOS82950.1"/>
    <property type="molecule type" value="Genomic_DNA"/>
</dbReference>
<evidence type="ECO:0000256" key="1">
    <source>
        <dbReference type="SAM" id="Phobius"/>
    </source>
</evidence>
<protein>
    <submittedName>
        <fullName evidence="2">ABC transporter permease</fullName>
    </submittedName>
</protein>